<dbReference type="STRING" id="155417.A0A4V1XBS7"/>
<evidence type="ECO:0008006" key="4">
    <source>
        <dbReference type="Google" id="ProtNLM"/>
    </source>
</evidence>
<sequence length="247" mass="28495">MAAYLEESRGVSAHMVRLLEDEWNSVQCLMFSDRPDDLDRLNLLLVQLEIEQYYMLPLPGYDSEALQGNILRAYNTAQTVIRDAVEIDRKTDFLLHAPHFYFRALFCATCIICKVMGSSYRKFIDQERTERSVADMLAIHKRSIVMEGDLPARLASFLESWLELAISTEWEEEPVSTFTHRLSASAIMDCAKRWKHDLESRMSSKSQRRSVDGTDAGSVMPSAADPMQYIDWTFMEDFDWTVEPNVL</sequence>
<protein>
    <recommendedName>
        <fullName evidence="4">Transcription factor domain-containing protein</fullName>
    </recommendedName>
</protein>
<feature type="region of interest" description="Disordered" evidence="1">
    <location>
        <begin position="199"/>
        <end position="218"/>
    </location>
</feature>
<reference evidence="2 3" key="1">
    <citation type="submission" date="2018-06" db="EMBL/GenBank/DDBJ databases">
        <title>Complete Genomes of Monosporascus.</title>
        <authorList>
            <person name="Robinson A.J."/>
            <person name="Natvig D.O."/>
        </authorList>
    </citation>
    <scope>NUCLEOTIDE SEQUENCE [LARGE SCALE GENOMIC DNA]</scope>
    <source>
        <strain evidence="2 3">CBS 110550</strain>
    </source>
</reference>
<comment type="caution">
    <text evidence="2">The sequence shown here is derived from an EMBL/GenBank/DDBJ whole genome shotgun (WGS) entry which is preliminary data.</text>
</comment>
<keyword evidence="3" id="KW-1185">Reference proteome</keyword>
<dbReference type="AlphaFoldDB" id="A0A4V1XBS7"/>
<dbReference type="OrthoDB" id="2341546at2759"/>
<gene>
    <name evidence="2" type="ORF">DL764_002604</name>
</gene>
<dbReference type="Proteomes" id="UP000293360">
    <property type="component" value="Unassembled WGS sequence"/>
</dbReference>
<evidence type="ECO:0000313" key="3">
    <source>
        <dbReference type="Proteomes" id="UP000293360"/>
    </source>
</evidence>
<proteinExistence type="predicted"/>
<organism evidence="2 3">
    <name type="scientific">Monosporascus ibericus</name>
    <dbReference type="NCBI Taxonomy" id="155417"/>
    <lineage>
        <taxon>Eukaryota</taxon>
        <taxon>Fungi</taxon>
        <taxon>Dikarya</taxon>
        <taxon>Ascomycota</taxon>
        <taxon>Pezizomycotina</taxon>
        <taxon>Sordariomycetes</taxon>
        <taxon>Xylariomycetidae</taxon>
        <taxon>Xylariales</taxon>
        <taxon>Xylariales incertae sedis</taxon>
        <taxon>Monosporascus</taxon>
    </lineage>
</organism>
<evidence type="ECO:0000256" key="1">
    <source>
        <dbReference type="SAM" id="MobiDB-lite"/>
    </source>
</evidence>
<dbReference type="EMBL" id="QJNU01000101">
    <property type="protein sequence ID" value="RYP07289.1"/>
    <property type="molecule type" value="Genomic_DNA"/>
</dbReference>
<evidence type="ECO:0000313" key="2">
    <source>
        <dbReference type="EMBL" id="RYP07289.1"/>
    </source>
</evidence>
<accession>A0A4V1XBS7</accession>
<name>A0A4V1XBS7_9PEZI</name>